<evidence type="ECO:0000313" key="2">
    <source>
        <dbReference type="Proteomes" id="UP001152803"/>
    </source>
</evidence>
<sequence length="125" mass="14092">MDTLQTWEVNIRLKLQEIERACKRVCGTQRLEPLSGQEPRLAALSDLQSANSGIPSPSGFTIRWQYFMPSIFHSHTDVQQALKDIMHKLAYQPASRPQTLPNMVVDVVASLFQAIVDEGEARDRA</sequence>
<proteinExistence type="predicted"/>
<protein>
    <submittedName>
        <fullName evidence="1">Uncharacterized protein</fullName>
    </submittedName>
</protein>
<keyword evidence="2" id="KW-1185">Reference proteome</keyword>
<organism evidence="1 2">
    <name type="scientific">Conger conger</name>
    <name type="common">Conger eel</name>
    <name type="synonym">Muraena conger</name>
    <dbReference type="NCBI Taxonomy" id="82655"/>
    <lineage>
        <taxon>Eukaryota</taxon>
        <taxon>Metazoa</taxon>
        <taxon>Chordata</taxon>
        <taxon>Craniata</taxon>
        <taxon>Vertebrata</taxon>
        <taxon>Euteleostomi</taxon>
        <taxon>Actinopterygii</taxon>
        <taxon>Neopterygii</taxon>
        <taxon>Teleostei</taxon>
        <taxon>Anguilliformes</taxon>
        <taxon>Congridae</taxon>
        <taxon>Conger</taxon>
    </lineage>
</organism>
<dbReference type="OrthoDB" id="10604716at2759"/>
<comment type="caution">
    <text evidence="1">The sequence shown here is derived from an EMBL/GenBank/DDBJ whole genome shotgun (WGS) entry which is preliminary data.</text>
</comment>
<accession>A0A9Q1HZ03</accession>
<dbReference type="Proteomes" id="UP001152803">
    <property type="component" value="Unassembled WGS sequence"/>
</dbReference>
<reference evidence="1" key="1">
    <citation type="journal article" date="2023" name="Science">
        <title>Genome structures resolve the early diversification of teleost fishes.</title>
        <authorList>
            <person name="Parey E."/>
            <person name="Louis A."/>
            <person name="Montfort J."/>
            <person name="Bouchez O."/>
            <person name="Roques C."/>
            <person name="Iampietro C."/>
            <person name="Lluch J."/>
            <person name="Castinel A."/>
            <person name="Donnadieu C."/>
            <person name="Desvignes T."/>
            <person name="Floi Bucao C."/>
            <person name="Jouanno E."/>
            <person name="Wen M."/>
            <person name="Mejri S."/>
            <person name="Dirks R."/>
            <person name="Jansen H."/>
            <person name="Henkel C."/>
            <person name="Chen W.J."/>
            <person name="Zahm M."/>
            <person name="Cabau C."/>
            <person name="Klopp C."/>
            <person name="Thompson A.W."/>
            <person name="Robinson-Rechavi M."/>
            <person name="Braasch I."/>
            <person name="Lecointre G."/>
            <person name="Bobe J."/>
            <person name="Postlethwait J.H."/>
            <person name="Berthelot C."/>
            <person name="Roest Crollius H."/>
            <person name="Guiguen Y."/>
        </authorList>
    </citation>
    <scope>NUCLEOTIDE SEQUENCE</scope>
    <source>
        <strain evidence="1">Concon-B</strain>
    </source>
</reference>
<dbReference type="EMBL" id="JAFJMO010000006">
    <property type="protein sequence ID" value="KAJ8274399.1"/>
    <property type="molecule type" value="Genomic_DNA"/>
</dbReference>
<evidence type="ECO:0000313" key="1">
    <source>
        <dbReference type="EMBL" id="KAJ8274399.1"/>
    </source>
</evidence>
<gene>
    <name evidence="1" type="ORF">COCON_G00090240</name>
</gene>
<name>A0A9Q1HZ03_CONCO</name>
<dbReference type="AlphaFoldDB" id="A0A9Q1HZ03"/>